<feature type="compositionally biased region" description="Polar residues" evidence="1">
    <location>
        <begin position="285"/>
        <end position="307"/>
    </location>
</feature>
<dbReference type="InterPro" id="IPR043729">
    <property type="entry name" value="DUF5672"/>
</dbReference>
<sequence length="316" mass="34845">MRSPLLNFPDVTLVCVDNRTPALALQALQHCHRQAHFARTLLFTDAATAAGPLPEGVQALAVQIDSVPAYSHFMLRGLLPHIRTSHLLVVQWDGYVLDAAHWTPEFLTHDYIGALFRDEPEGRNVGNGGFSLRSRRLLQALQDPRITPTHPEDACIAQQHRPLLEQAHGIRFAPPALAARFAFERVAPAGQTFGFHGLFNLPRVMDTPTLTTFVDQLPDAMFTGVDARDLCKALMRAGRLAEARRVMARRLAAGQRDGRTRQLQARLALLQWGQRLGWVGAPDQPASNAATSHSSVSPSMLTTSKRQGGSADRRIR</sequence>
<evidence type="ECO:0000259" key="2">
    <source>
        <dbReference type="Pfam" id="PF18922"/>
    </source>
</evidence>
<feature type="region of interest" description="Disordered" evidence="1">
    <location>
        <begin position="283"/>
        <end position="316"/>
    </location>
</feature>
<keyword evidence="4" id="KW-1185">Reference proteome</keyword>
<dbReference type="Pfam" id="PF18922">
    <property type="entry name" value="DUF5672"/>
    <property type="match status" value="1"/>
</dbReference>
<feature type="domain" description="DUF5672" evidence="2">
    <location>
        <begin position="65"/>
        <end position="195"/>
    </location>
</feature>
<accession>A0ABY4S9S9</accession>
<evidence type="ECO:0000313" key="3">
    <source>
        <dbReference type="EMBL" id="URI10117.1"/>
    </source>
</evidence>
<dbReference type="EMBL" id="CP097636">
    <property type="protein sequence ID" value="URI10117.1"/>
    <property type="molecule type" value="Genomic_DNA"/>
</dbReference>
<proteinExistence type="predicted"/>
<evidence type="ECO:0000256" key="1">
    <source>
        <dbReference type="SAM" id="MobiDB-lite"/>
    </source>
</evidence>
<name>A0ABY4S9S9_AQUTE</name>
<evidence type="ECO:0000313" key="4">
    <source>
        <dbReference type="Proteomes" id="UP001056201"/>
    </source>
</evidence>
<dbReference type="RefSeq" id="WP_250198325.1">
    <property type="nucleotide sequence ID" value="NZ_CP097636.1"/>
</dbReference>
<organism evidence="3 4">
    <name type="scientific">Aquincola tertiaricarbonis</name>
    <dbReference type="NCBI Taxonomy" id="391953"/>
    <lineage>
        <taxon>Bacteria</taxon>
        <taxon>Pseudomonadati</taxon>
        <taxon>Pseudomonadota</taxon>
        <taxon>Betaproteobacteria</taxon>
        <taxon>Burkholderiales</taxon>
        <taxon>Sphaerotilaceae</taxon>
        <taxon>Aquincola</taxon>
    </lineage>
</organism>
<gene>
    <name evidence="3" type="ORF">MW290_31785</name>
</gene>
<reference evidence="3" key="1">
    <citation type="submission" date="2022-05" db="EMBL/GenBank/DDBJ databases">
        <title>An RpoN-dependent PEP-CTERM gene is involved in floc formation of an Aquincola tertiaricarbonis strain.</title>
        <authorList>
            <person name="Qiu D."/>
            <person name="Xia M."/>
        </authorList>
    </citation>
    <scope>NUCLEOTIDE SEQUENCE</scope>
    <source>
        <strain evidence="3">RN12</strain>
    </source>
</reference>
<protein>
    <recommendedName>
        <fullName evidence="2">DUF5672 domain-containing protein</fullName>
    </recommendedName>
</protein>
<dbReference type="Proteomes" id="UP001056201">
    <property type="component" value="Chromosome 2"/>
</dbReference>